<feature type="transmembrane region" description="Helical" evidence="9">
    <location>
        <begin position="856"/>
        <end position="874"/>
    </location>
</feature>
<accession>A0A8J6HHF1</accession>
<gene>
    <name evidence="10" type="ORF">GEV33_008353</name>
</gene>
<feature type="transmembrane region" description="Helical" evidence="9">
    <location>
        <begin position="1604"/>
        <end position="1623"/>
    </location>
</feature>
<feature type="transmembrane region" description="Helical" evidence="9">
    <location>
        <begin position="1338"/>
        <end position="1357"/>
    </location>
</feature>
<keyword evidence="11" id="KW-1185">Reference proteome</keyword>
<evidence type="ECO:0000256" key="4">
    <source>
        <dbReference type="ARBA" id="ARBA00022989"/>
    </source>
</evidence>
<dbReference type="Proteomes" id="UP000719412">
    <property type="component" value="Unassembled WGS sequence"/>
</dbReference>
<keyword evidence="3 9" id="KW-0812">Transmembrane</keyword>
<evidence type="ECO:0000256" key="9">
    <source>
        <dbReference type="SAM" id="Phobius"/>
    </source>
</evidence>
<feature type="transmembrane region" description="Helical" evidence="9">
    <location>
        <begin position="1406"/>
        <end position="1430"/>
    </location>
</feature>
<feature type="transmembrane region" description="Helical" evidence="9">
    <location>
        <begin position="1723"/>
        <end position="1746"/>
    </location>
</feature>
<keyword evidence="7" id="KW-0807">Transducer</keyword>
<dbReference type="EMBL" id="JABDTM020024285">
    <property type="protein sequence ID" value="KAH0814438.1"/>
    <property type="molecule type" value="Genomic_DNA"/>
</dbReference>
<feature type="transmembrane region" description="Helical" evidence="9">
    <location>
        <begin position="1690"/>
        <end position="1711"/>
    </location>
</feature>
<dbReference type="GO" id="GO:0007165">
    <property type="term" value="P:signal transduction"/>
    <property type="evidence" value="ECO:0007669"/>
    <property type="project" value="UniProtKB-KW"/>
</dbReference>
<evidence type="ECO:0000313" key="11">
    <source>
        <dbReference type="Proteomes" id="UP000719412"/>
    </source>
</evidence>
<dbReference type="Pfam" id="PF08395">
    <property type="entry name" value="7tm_7"/>
    <property type="match status" value="6"/>
</dbReference>
<feature type="compositionally biased region" description="Basic and acidic residues" evidence="8">
    <location>
        <begin position="1117"/>
        <end position="1126"/>
    </location>
</feature>
<protein>
    <recommendedName>
        <fullName evidence="12">Gustatory receptor</fullName>
    </recommendedName>
</protein>
<keyword evidence="2" id="KW-1003">Cell membrane</keyword>
<dbReference type="GO" id="GO:0008049">
    <property type="term" value="P:male courtship behavior"/>
    <property type="evidence" value="ECO:0007669"/>
    <property type="project" value="TreeGrafter"/>
</dbReference>
<sequence length="2013" mass="232852">MDFEIIDIIFTFGNFAALTPPSPTNHNPHCLQKLHEICVFLVYIVAFLAFTYVNSPEYHFLTSIQFVLIVVMRLRRSRWFRLTKSLAGLQSATKNIPLKLIFVASQLVYYCLTIFGVYCYIAHAGLTMAAFYIGEFYQHYAQFFHLVFTTIVLIMLLSRYERLSETLSQLIKARSSQLQSKQVVEVLKQIKKSIFTLKEGVEVGILSTIFLCDSILKKCNEILAKAYRLEVKLTSYENEEIQVFIDVVLHNRPEFRAARFFTIDRSTLFSVLNSLTTFLLMDLETIDIIFTFGKFAALTPSSTNNRNPHCLQKFYEICVSLLYLLDFLAFNYVNYPEFQILTSIQFVLAIFCNLHQFCYVFYILVVMMRLRRGHWFRLIKSLSSVKPASKTIPLKLVFVASQLVYYCLTAFGVYANIDHASLTVAALNMGAFYQNYAQFFYLVFTSILLMMVLSRYEGLSETLSKLLVIKARGSQLHATQVVEILQKKKDNVFTLKECVEIFNDIFGWSILFTIFSCVSRTLIYIDISIKHSEIWGGQDVLVFYHDLCCILISWVGILSTIFLCDTILNKCDEILAKAYQLEGELTSDENEEIQVFIDVVQHNRPEFRAARFFSINRSTLFSVLNSLTTFLLVMIQFKEIYVNYPEYQILTSIQYVLAILGDLNQFFYVFYILIVLMRMRRSRWFRLIKSLAGVKPAPKKIPVKLIFVVSQLVYYCLSSFGIYADFHHGGLTVAVLNLGEFYQHYAQFFYVVSTSIFLNLLLSRYEGLSETLSHLIKARSQLNSKQVVEVVKKIKNSIFTLKDGVEVFNDIFGWSILFTIFSCVSRTLVYIDISIKHSEVSVGQDSLVFYHDVCRILISWVGILSTILLCDSILKKCDEILAKAYRLEALLTSYENEEIQVLIDVVQHNRPEFRAARFFSIDRSTLFSVLNSLTTFLLVMIQFKEILKARIASTIIILFPSTIRRHGNFDGVHYGYYYQKEENAIKVTYDGKTVTYSVGVRSFFWGDDKPKKGSVTPKIRKFRQSWGSKRYAIQHETKNHATLLTDTGDFVKIPKIGAIHAKTLPRSSPSHGKQTVTAVDRRNIENRQKNQNKGTPSIIDENRRSRPSPGVSGDEESAVKEGEKKCPGTRRAKVRDLTNPTVYSYRPAEIVRIRARFQLPLHLGPNEKKTKKNRQGKPKKEGKMDLEVIDTIFTFGNFAALTPSSTNNSNPHSLQKLYEICVYLLYVVGFSASIYANFPMYQQITSMEFVLSILYDLNQFCYVFYILIVMMRLRRSRWFRLIKSLAAVKSAKINIPLKLIFVASQLVYYCLTAFGFYANIEQASVTVAVFYMGEFYQHYVQFFYLMFASILLVLLLARYERLSETLAQLNQARSSQLHSKQVVEVLKKIKNNVFMLKKGVGFFNDIFGWSILFTIFSCVSRTLVYIDVVIKHIEMLESQKALVFYHDFCRILMSWVGILSMIFLCDSILKKCDEILTQAYSFEGELTSYGNKEIQVFIDFLLHNRPEFRAARFFSIDRSTLFSVLNSLTTFLLVVIQFKEVGILSTIFLCDSIMKKCDEILSQAYRLESELTSYENKEIQVFINVVLHNRPEFRAGRFFSINRSTLFTVLNSLTTFLLVIIQFKIKARIPSFYFPPPPRGTAILPEYIHCYGYNYQMDLEVIDTIFTFGKFAALTPSSTNNHNPHCLQTLYEICVYLLYVVGFSASIYAKFPLFLNLMPIEFVLAILYDLNQFSYVFYILIVMMRLRRSRWFRLIKSLAAVKPAPKKIPLKLIFVVSQLVYYCLTTFGVYVNVWSTNLTVAAFYLGELYQNYAQCFYLIFTTIILILLLSRYERLSETLSQLIRARSQLHSKQVVEILQKIKKTVFTLKEGVEVFNDIFGWSILFTIFSCVSRTLVYIDIIIKHSEVWESQVALSYYHGCCRILMSWVGILSTILLCDSIMKKCDEILAKAYRLEVQLTSYENKEIQVFIDAVLHNRPEFRAASFFAIDRSTLFSLLNSLTTFLLVMIQFKQM</sequence>
<dbReference type="GO" id="GO:0030424">
    <property type="term" value="C:axon"/>
    <property type="evidence" value="ECO:0007669"/>
    <property type="project" value="TreeGrafter"/>
</dbReference>
<evidence type="ECO:0000256" key="7">
    <source>
        <dbReference type="ARBA" id="ARBA00023224"/>
    </source>
</evidence>
<feature type="transmembrane region" description="Helical" evidence="9">
    <location>
        <begin position="1772"/>
        <end position="1791"/>
    </location>
</feature>
<feature type="transmembrane region" description="Helical" evidence="9">
    <location>
        <begin position="58"/>
        <end position="74"/>
    </location>
</feature>
<feature type="transmembrane region" description="Helical" evidence="9">
    <location>
        <begin position="618"/>
        <end position="635"/>
    </location>
</feature>
<feature type="transmembrane region" description="Helical" evidence="9">
    <location>
        <begin position="1991"/>
        <end position="2010"/>
    </location>
</feature>
<evidence type="ECO:0000256" key="6">
    <source>
        <dbReference type="ARBA" id="ARBA00023170"/>
    </source>
</evidence>
<dbReference type="GO" id="GO:0030425">
    <property type="term" value="C:dendrite"/>
    <property type="evidence" value="ECO:0007669"/>
    <property type="project" value="TreeGrafter"/>
</dbReference>
<feature type="transmembrane region" description="Helical" evidence="9">
    <location>
        <begin position="655"/>
        <end position="676"/>
    </location>
</feature>
<reference evidence="10" key="2">
    <citation type="submission" date="2021-08" db="EMBL/GenBank/DDBJ databases">
        <authorList>
            <person name="Eriksson T."/>
        </authorList>
    </citation>
    <scope>NUCLEOTIDE SEQUENCE</scope>
    <source>
        <strain evidence="10">Stoneville</strain>
        <tissue evidence="10">Whole head</tissue>
    </source>
</reference>
<dbReference type="PANTHER" id="PTHR21143:SF104">
    <property type="entry name" value="GUSTATORY RECEPTOR 8A-RELATED"/>
    <property type="match status" value="1"/>
</dbReference>
<evidence type="ECO:0000313" key="10">
    <source>
        <dbReference type="EMBL" id="KAH0814438.1"/>
    </source>
</evidence>
<evidence type="ECO:0000256" key="1">
    <source>
        <dbReference type="ARBA" id="ARBA00004651"/>
    </source>
</evidence>
<evidence type="ECO:0000256" key="8">
    <source>
        <dbReference type="SAM" id="MobiDB-lite"/>
    </source>
</evidence>
<feature type="transmembrane region" description="Helical" evidence="9">
    <location>
        <begin position="1811"/>
        <end position="1829"/>
    </location>
</feature>
<feature type="transmembrane region" description="Helical" evidence="9">
    <location>
        <begin position="34"/>
        <end position="52"/>
    </location>
</feature>
<feature type="transmembrane region" description="Helical" evidence="9">
    <location>
        <begin position="1250"/>
        <end position="1273"/>
    </location>
</feature>
<feature type="transmembrane region" description="Helical" evidence="9">
    <location>
        <begin position="1299"/>
        <end position="1318"/>
    </location>
</feature>
<feature type="transmembrane region" description="Helical" evidence="9">
    <location>
        <begin position="543"/>
        <end position="564"/>
    </location>
</feature>
<feature type="compositionally biased region" description="Polar residues" evidence="8">
    <location>
        <begin position="1065"/>
        <end position="1077"/>
    </location>
</feature>
<name>A0A8J6HHF1_TENMO</name>
<feature type="transmembrane region" description="Helical" evidence="9">
    <location>
        <begin position="705"/>
        <end position="724"/>
    </location>
</feature>
<dbReference type="InterPro" id="IPR013604">
    <property type="entry name" value="7TM_chemorcpt"/>
</dbReference>
<feature type="transmembrane region" description="Helical" evidence="9">
    <location>
        <begin position="314"/>
        <end position="332"/>
    </location>
</feature>
<reference evidence="10" key="1">
    <citation type="journal article" date="2020" name="J Insects Food Feed">
        <title>The yellow mealworm (Tenebrio molitor) genome: a resource for the emerging insects as food and feed industry.</title>
        <authorList>
            <person name="Eriksson T."/>
            <person name="Andere A."/>
            <person name="Kelstrup H."/>
            <person name="Emery V."/>
            <person name="Picard C."/>
        </authorList>
    </citation>
    <scope>NUCLEOTIDE SEQUENCE</scope>
    <source>
        <strain evidence="10">Stoneville</strain>
        <tissue evidence="10">Whole head</tissue>
    </source>
</reference>
<comment type="subcellular location">
    <subcellularLocation>
        <location evidence="1">Cell membrane</location>
        <topology evidence="1">Multi-pass membrane protein</topology>
    </subcellularLocation>
</comment>
<dbReference type="PANTHER" id="PTHR21143">
    <property type="entry name" value="INVERTEBRATE GUSTATORY RECEPTOR"/>
    <property type="match status" value="1"/>
</dbReference>
<feature type="transmembrane region" description="Helical" evidence="9">
    <location>
        <begin position="107"/>
        <end position="133"/>
    </location>
</feature>
<organism evidence="10 11">
    <name type="scientific">Tenebrio molitor</name>
    <name type="common">Yellow mealworm beetle</name>
    <dbReference type="NCBI Taxonomy" id="7067"/>
    <lineage>
        <taxon>Eukaryota</taxon>
        <taxon>Metazoa</taxon>
        <taxon>Ecdysozoa</taxon>
        <taxon>Arthropoda</taxon>
        <taxon>Hexapoda</taxon>
        <taxon>Insecta</taxon>
        <taxon>Pterygota</taxon>
        <taxon>Neoptera</taxon>
        <taxon>Endopterygota</taxon>
        <taxon>Coleoptera</taxon>
        <taxon>Polyphaga</taxon>
        <taxon>Cucujiformia</taxon>
        <taxon>Tenebrionidae</taxon>
        <taxon>Tenebrio</taxon>
    </lineage>
</organism>
<feature type="transmembrane region" description="Helical" evidence="9">
    <location>
        <begin position="437"/>
        <end position="456"/>
    </location>
</feature>
<proteinExistence type="predicted"/>
<feature type="transmembrane region" description="Helical" evidence="9">
    <location>
        <begin position="1914"/>
        <end position="1937"/>
    </location>
</feature>
<evidence type="ECO:0008006" key="12">
    <source>
        <dbReference type="Google" id="ProtNLM"/>
    </source>
</evidence>
<keyword evidence="5 9" id="KW-0472">Membrane</keyword>
<evidence type="ECO:0000256" key="5">
    <source>
        <dbReference type="ARBA" id="ARBA00023136"/>
    </source>
</evidence>
<feature type="transmembrane region" description="Helical" evidence="9">
    <location>
        <begin position="396"/>
        <end position="417"/>
    </location>
</feature>
<feature type="transmembrane region" description="Helical" evidence="9">
    <location>
        <begin position="1519"/>
        <end position="1538"/>
    </location>
</feature>
<feature type="transmembrane region" description="Helical" evidence="9">
    <location>
        <begin position="1878"/>
        <end position="1902"/>
    </location>
</feature>
<feature type="transmembrane region" description="Helical" evidence="9">
    <location>
        <begin position="139"/>
        <end position="157"/>
    </location>
</feature>
<feature type="transmembrane region" description="Helical" evidence="9">
    <location>
        <begin position="1217"/>
        <end position="1238"/>
    </location>
</feature>
<dbReference type="GO" id="GO:0007635">
    <property type="term" value="P:chemosensory behavior"/>
    <property type="evidence" value="ECO:0007669"/>
    <property type="project" value="TreeGrafter"/>
</dbReference>
<evidence type="ECO:0000256" key="2">
    <source>
        <dbReference type="ARBA" id="ARBA00022475"/>
    </source>
</evidence>
<feature type="transmembrane region" description="Helical" evidence="9">
    <location>
        <begin position="505"/>
        <end position="523"/>
    </location>
</feature>
<keyword evidence="4 9" id="KW-1133">Transmembrane helix</keyword>
<comment type="caution">
    <text evidence="10">The sequence shown here is derived from an EMBL/GenBank/DDBJ whole genome shotgun (WGS) entry which is preliminary data.</text>
</comment>
<feature type="region of interest" description="Disordered" evidence="8">
    <location>
        <begin position="1061"/>
        <end position="1133"/>
    </location>
</feature>
<feature type="transmembrane region" description="Helical" evidence="9">
    <location>
        <begin position="1450"/>
        <end position="1469"/>
    </location>
</feature>
<feature type="transmembrane region" description="Helical" evidence="9">
    <location>
        <begin position="744"/>
        <end position="762"/>
    </location>
</feature>
<dbReference type="GO" id="GO:0005886">
    <property type="term" value="C:plasma membrane"/>
    <property type="evidence" value="ECO:0007669"/>
    <property type="project" value="UniProtKB-SubCell"/>
</dbReference>
<keyword evidence="6" id="KW-0675">Receptor</keyword>
<dbReference type="GO" id="GO:0050909">
    <property type="term" value="P:sensory perception of taste"/>
    <property type="evidence" value="ECO:0007669"/>
    <property type="project" value="InterPro"/>
</dbReference>
<evidence type="ECO:0000256" key="3">
    <source>
        <dbReference type="ARBA" id="ARBA00022692"/>
    </source>
</evidence>
<feature type="compositionally biased region" description="Basic and acidic residues" evidence="8">
    <location>
        <begin position="1079"/>
        <end position="1088"/>
    </location>
</feature>
<feature type="transmembrane region" description="Helical" evidence="9">
    <location>
        <begin position="811"/>
        <end position="831"/>
    </location>
</feature>
<feature type="transmembrane region" description="Helical" evidence="9">
    <location>
        <begin position="344"/>
        <end position="367"/>
    </location>
</feature>
<dbReference type="GO" id="GO:0043025">
    <property type="term" value="C:neuronal cell body"/>
    <property type="evidence" value="ECO:0007669"/>
    <property type="project" value="TreeGrafter"/>
</dbReference>